<sequence length="311" mass="34312">MAVSNGASSNVPFCTDIESYYPTIKHLFALKNGRAPSTRIGSIWLVEAANHGDSALLNEKTLKDHFSMFFPFRNYGLGIVTFMTSGLVDTSDPRLVNIGHCGGSTALIFALDILLRSYGLNSTTVVLIEPALFDRRVSSGCHGMAKRVRNANNKRERAWKALDDAMAYTSKKSPWNTWHPDVMECVRREFFKVTPGEITPVSVKTPPEQESAIFDAEGCMESTPILLSLAPLMPVNIVLAERHNMWTQDMYENIADIITNSRPNIASVRVVPKAGHCAAQDNPLGVSTALLDILSETHTRRQSAGLVSYRL</sequence>
<dbReference type="EMBL" id="RWJN01000207">
    <property type="protein sequence ID" value="TCD64924.1"/>
    <property type="molecule type" value="Genomic_DNA"/>
</dbReference>
<dbReference type="InterPro" id="IPR029058">
    <property type="entry name" value="AB_hydrolase_fold"/>
</dbReference>
<gene>
    <name evidence="1" type="ORF">EIP91_003421</name>
</gene>
<dbReference type="OrthoDB" id="94039at2759"/>
<organism evidence="1 2">
    <name type="scientific">Steccherinum ochraceum</name>
    <dbReference type="NCBI Taxonomy" id="92696"/>
    <lineage>
        <taxon>Eukaryota</taxon>
        <taxon>Fungi</taxon>
        <taxon>Dikarya</taxon>
        <taxon>Basidiomycota</taxon>
        <taxon>Agaricomycotina</taxon>
        <taxon>Agaricomycetes</taxon>
        <taxon>Polyporales</taxon>
        <taxon>Steccherinaceae</taxon>
        <taxon>Steccherinum</taxon>
    </lineage>
</organism>
<evidence type="ECO:0008006" key="3">
    <source>
        <dbReference type="Google" id="ProtNLM"/>
    </source>
</evidence>
<accession>A0A4R0RR67</accession>
<dbReference type="AlphaFoldDB" id="A0A4R0RR67"/>
<evidence type="ECO:0000313" key="1">
    <source>
        <dbReference type="EMBL" id="TCD64924.1"/>
    </source>
</evidence>
<protein>
    <recommendedName>
        <fullName evidence="3">AB hydrolase-1 domain-containing protein</fullName>
    </recommendedName>
</protein>
<proteinExistence type="predicted"/>
<dbReference type="Proteomes" id="UP000292702">
    <property type="component" value="Unassembled WGS sequence"/>
</dbReference>
<dbReference type="SUPFAM" id="SSF53474">
    <property type="entry name" value="alpha/beta-Hydrolases"/>
    <property type="match status" value="1"/>
</dbReference>
<reference evidence="1 2" key="1">
    <citation type="submission" date="2018-11" db="EMBL/GenBank/DDBJ databases">
        <title>Genome assembly of Steccherinum ochraceum LE-BIN_3174, the white-rot fungus of the Steccherinaceae family (The Residual Polyporoid clade, Polyporales, Basidiomycota).</title>
        <authorList>
            <person name="Fedorova T.V."/>
            <person name="Glazunova O.A."/>
            <person name="Landesman E.O."/>
            <person name="Moiseenko K.V."/>
            <person name="Psurtseva N.V."/>
            <person name="Savinova O.S."/>
            <person name="Shakhova N.V."/>
            <person name="Tyazhelova T.V."/>
            <person name="Vasina D.V."/>
        </authorList>
    </citation>
    <scope>NUCLEOTIDE SEQUENCE [LARGE SCALE GENOMIC DNA]</scope>
    <source>
        <strain evidence="1 2">LE-BIN_3174</strain>
    </source>
</reference>
<name>A0A4R0RR67_9APHY</name>
<keyword evidence="2" id="KW-1185">Reference proteome</keyword>
<evidence type="ECO:0000313" key="2">
    <source>
        <dbReference type="Proteomes" id="UP000292702"/>
    </source>
</evidence>
<comment type="caution">
    <text evidence="1">The sequence shown here is derived from an EMBL/GenBank/DDBJ whole genome shotgun (WGS) entry which is preliminary data.</text>
</comment>
<dbReference type="Gene3D" id="3.40.50.1820">
    <property type="entry name" value="alpha/beta hydrolase"/>
    <property type="match status" value="1"/>
</dbReference>